<feature type="coiled-coil region" evidence="1">
    <location>
        <begin position="48"/>
        <end position="190"/>
    </location>
</feature>
<reference evidence="3 4" key="2">
    <citation type="submission" date="2018-11" db="EMBL/GenBank/DDBJ databases">
        <authorList>
            <consortium name="Pathogen Informatics"/>
        </authorList>
    </citation>
    <scope>NUCLEOTIDE SEQUENCE [LARGE SCALE GENOMIC DNA]</scope>
</reference>
<evidence type="ECO:0000313" key="4">
    <source>
        <dbReference type="Proteomes" id="UP000271098"/>
    </source>
</evidence>
<evidence type="ECO:0000313" key="3">
    <source>
        <dbReference type="EMBL" id="VDK43764.1"/>
    </source>
</evidence>
<dbReference type="OrthoDB" id="248903at2759"/>
<dbReference type="WBParaSite" id="GPUH_0000426701-mRNA-1">
    <property type="protein sequence ID" value="GPUH_0000426701-mRNA-1"/>
    <property type="gene ID" value="GPUH_0000426701"/>
</dbReference>
<protein>
    <submittedName>
        <fullName evidence="5">TACC_C domain-containing protein</fullName>
    </submittedName>
</protein>
<proteinExistence type="predicted"/>
<dbReference type="AlphaFoldDB" id="A0A183D6B9"/>
<gene>
    <name evidence="3" type="ORF">GPUH_LOCUS4258</name>
</gene>
<dbReference type="EMBL" id="UYRT01007876">
    <property type="protein sequence ID" value="VDK43764.1"/>
    <property type="molecule type" value="Genomic_DNA"/>
</dbReference>
<evidence type="ECO:0000256" key="1">
    <source>
        <dbReference type="SAM" id="Coils"/>
    </source>
</evidence>
<accession>A0A183D6B9</accession>
<feature type="region of interest" description="Disordered" evidence="2">
    <location>
        <begin position="1"/>
        <end position="23"/>
    </location>
</feature>
<keyword evidence="4" id="KW-1185">Reference proteome</keyword>
<dbReference type="Proteomes" id="UP000271098">
    <property type="component" value="Unassembled WGS sequence"/>
</dbReference>
<organism evidence="5">
    <name type="scientific">Gongylonema pulchrum</name>
    <dbReference type="NCBI Taxonomy" id="637853"/>
    <lineage>
        <taxon>Eukaryota</taxon>
        <taxon>Metazoa</taxon>
        <taxon>Ecdysozoa</taxon>
        <taxon>Nematoda</taxon>
        <taxon>Chromadorea</taxon>
        <taxon>Rhabditida</taxon>
        <taxon>Spirurina</taxon>
        <taxon>Spiruromorpha</taxon>
        <taxon>Spiruroidea</taxon>
        <taxon>Gongylonematidae</taxon>
        <taxon>Gongylonema</taxon>
    </lineage>
</organism>
<name>A0A183D6B9_9BILA</name>
<sequence length="195" mass="22391">MISVLVSDGDTPALGPSATEDDLKTQHSDTLKCLHMKESQIAVMCVRLQEAEEANIKKEARISELRKELEVMRNELNTRGAAGTPSELSSSLKKLQREREKMKEEFEKRECEYVKRLETANAENSASKKELNELKTKVMKMEMNEQSLSEEIRLAKYNLEANKHEFDEYKQRAQKILSAKENLLAQLKEVIAFLD</sequence>
<evidence type="ECO:0000256" key="2">
    <source>
        <dbReference type="SAM" id="MobiDB-lite"/>
    </source>
</evidence>
<evidence type="ECO:0000313" key="5">
    <source>
        <dbReference type="WBParaSite" id="GPUH_0000426701-mRNA-1"/>
    </source>
</evidence>
<keyword evidence="1" id="KW-0175">Coiled coil</keyword>
<reference evidence="5" key="1">
    <citation type="submission" date="2016-06" db="UniProtKB">
        <authorList>
            <consortium name="WormBaseParasite"/>
        </authorList>
    </citation>
    <scope>IDENTIFICATION</scope>
</reference>